<proteinExistence type="predicted"/>
<feature type="non-terminal residue" evidence="1">
    <location>
        <position position="110"/>
    </location>
</feature>
<dbReference type="PANTHER" id="PTHR12994:SF17">
    <property type="entry name" value="LD30995P"/>
    <property type="match status" value="1"/>
</dbReference>
<dbReference type="GO" id="GO:0016805">
    <property type="term" value="F:dipeptidase activity"/>
    <property type="evidence" value="ECO:0007669"/>
    <property type="project" value="InterPro"/>
</dbReference>
<protein>
    <submittedName>
        <fullName evidence="1">Uncharacterized protein</fullName>
    </submittedName>
</protein>
<dbReference type="InterPro" id="IPR005322">
    <property type="entry name" value="Peptidase_C69"/>
</dbReference>
<comment type="caution">
    <text evidence="1">The sequence shown here is derived from an EMBL/GenBank/DDBJ whole genome shotgun (WGS) entry which is preliminary data.</text>
</comment>
<dbReference type="AlphaFoldDB" id="A0A5J4P6H4"/>
<organism evidence="1">
    <name type="scientific">termite gut metagenome</name>
    <dbReference type="NCBI Taxonomy" id="433724"/>
    <lineage>
        <taxon>unclassified sequences</taxon>
        <taxon>metagenomes</taxon>
        <taxon>organismal metagenomes</taxon>
    </lineage>
</organism>
<reference evidence="1" key="1">
    <citation type="submission" date="2019-03" db="EMBL/GenBank/DDBJ databases">
        <title>Single cell metagenomics reveals metabolic interactions within the superorganism composed of flagellate Streblomastix strix and complex community of Bacteroidetes bacteria on its surface.</title>
        <authorList>
            <person name="Treitli S.C."/>
            <person name="Kolisko M."/>
            <person name="Husnik F."/>
            <person name="Keeling P."/>
            <person name="Hampl V."/>
        </authorList>
    </citation>
    <scope>NUCLEOTIDE SEQUENCE</scope>
    <source>
        <strain evidence="1">STM</strain>
    </source>
</reference>
<evidence type="ECO:0000313" key="1">
    <source>
        <dbReference type="EMBL" id="KAA6304301.1"/>
    </source>
</evidence>
<dbReference type="GO" id="GO:0070004">
    <property type="term" value="F:cysteine-type exopeptidase activity"/>
    <property type="evidence" value="ECO:0007669"/>
    <property type="project" value="InterPro"/>
</dbReference>
<name>A0A5J4P6H4_9ZZZZ</name>
<gene>
    <name evidence="1" type="ORF">EZS27_044053</name>
</gene>
<dbReference type="EMBL" id="SNRY01011624">
    <property type="protein sequence ID" value="KAA6304301.1"/>
    <property type="molecule type" value="Genomic_DNA"/>
</dbReference>
<dbReference type="PANTHER" id="PTHR12994">
    <property type="entry name" value="SECERNIN"/>
    <property type="match status" value="1"/>
</dbReference>
<sequence>MVGATLAVALFPEMIGNGPGVRGAVWVAVRIPDDCIAAHANQARIHKFDVNDKENCMYAPDVISFARDKKYFNGINKDFSFADAYAPLDFGARRYCEARVWSFYNMFTNQ</sequence>
<dbReference type="Pfam" id="PF03577">
    <property type="entry name" value="Peptidase_C69"/>
    <property type="match status" value="1"/>
</dbReference>
<dbReference type="GO" id="GO:0006508">
    <property type="term" value="P:proteolysis"/>
    <property type="evidence" value="ECO:0007669"/>
    <property type="project" value="InterPro"/>
</dbReference>
<accession>A0A5J4P6H4</accession>